<feature type="non-terminal residue" evidence="1">
    <location>
        <position position="143"/>
    </location>
</feature>
<sequence>MANYLTNDGCHKISVVLSPSLERYDCWRSSELGFMDLIVWGSNWVIAHLRNCYGTCKSLHAGSLLMILKQLWLQCLPLSTRQILATQSDVPLSSLAETADKIHECFADRFIASTSQQLIQRDENPVIALLDRMQVQIDQLVAT</sequence>
<reference evidence="1 2" key="1">
    <citation type="submission" date="2015-03" db="EMBL/GenBank/DDBJ databases">
        <title>Draft genome of the nematode, Opisthorchis viverrini.</title>
        <authorList>
            <person name="Mitreva M."/>
        </authorList>
    </citation>
    <scope>NUCLEOTIDE SEQUENCE [LARGE SCALE GENOMIC DNA]</scope>
    <source>
        <strain evidence="1">Khon Kaen</strain>
    </source>
</reference>
<protein>
    <submittedName>
        <fullName evidence="1">Uncharacterized protein</fullName>
    </submittedName>
</protein>
<keyword evidence="2" id="KW-1185">Reference proteome</keyword>
<dbReference type="EMBL" id="KV893689">
    <property type="protein sequence ID" value="OON18975.1"/>
    <property type="molecule type" value="Genomic_DNA"/>
</dbReference>
<gene>
    <name evidence="1" type="ORF">X801_05165</name>
</gene>
<proteinExistence type="predicted"/>
<evidence type="ECO:0000313" key="1">
    <source>
        <dbReference type="EMBL" id="OON18975.1"/>
    </source>
</evidence>
<dbReference type="Proteomes" id="UP000243686">
    <property type="component" value="Unassembled WGS sequence"/>
</dbReference>
<organism evidence="1 2">
    <name type="scientific">Opisthorchis viverrini</name>
    <name type="common">Southeast Asian liver fluke</name>
    <dbReference type="NCBI Taxonomy" id="6198"/>
    <lineage>
        <taxon>Eukaryota</taxon>
        <taxon>Metazoa</taxon>
        <taxon>Spiralia</taxon>
        <taxon>Lophotrochozoa</taxon>
        <taxon>Platyhelminthes</taxon>
        <taxon>Trematoda</taxon>
        <taxon>Digenea</taxon>
        <taxon>Opisthorchiida</taxon>
        <taxon>Opisthorchiata</taxon>
        <taxon>Opisthorchiidae</taxon>
        <taxon>Opisthorchis</taxon>
    </lineage>
</organism>
<evidence type="ECO:0000313" key="2">
    <source>
        <dbReference type="Proteomes" id="UP000243686"/>
    </source>
</evidence>
<accession>A0A1S8WX89</accession>
<name>A0A1S8WX89_OPIVI</name>
<dbReference type="AlphaFoldDB" id="A0A1S8WX89"/>